<gene>
    <name evidence="1" type="ORF">BEMITA_LOCUS13443</name>
</gene>
<sequence length="316" mass="37183">MPSSQADFELPSKAKFAGFEYFRSFKPVPLREITRDFEYPEIFNEWYRLMIDADFCDFLQIIPETHMKVYSLCLYYSPHRLEQARLHALISFRNPYTVSDFHRRLRKYMNSTEDVVYKKPWLKKLHCLDSIAKVLHSFVCKPDLHGLKVLCVPKIVMKHGVWLHSEGSECKGIKDSISEKMSIGSKFIFDGWDEGSIEMRGGDYDDVFDLHNSRHCKCLGDAPVHQVPKYRIERDEKYLSFFNSNSGFDYESFLEYDAYEALSPRTLVADYENGDLFGNWYHAMIKPEFVHSFLSEPRIKIYSMCLSHTKTQFRGN</sequence>
<dbReference type="KEGG" id="btab:109042250"/>
<reference evidence="1" key="1">
    <citation type="submission" date="2021-12" db="EMBL/GenBank/DDBJ databases">
        <authorList>
            <person name="King R."/>
        </authorList>
    </citation>
    <scope>NUCLEOTIDE SEQUENCE</scope>
</reference>
<keyword evidence="2" id="KW-1185">Reference proteome</keyword>
<accession>A0A9P0F9L1</accession>
<name>A0A9P0F9L1_BEMTA</name>
<dbReference type="Proteomes" id="UP001152759">
    <property type="component" value="Chromosome 9"/>
</dbReference>
<dbReference type="AlphaFoldDB" id="A0A9P0F9L1"/>
<organism evidence="1 2">
    <name type="scientific">Bemisia tabaci</name>
    <name type="common">Sweetpotato whitefly</name>
    <name type="synonym">Aleurodes tabaci</name>
    <dbReference type="NCBI Taxonomy" id="7038"/>
    <lineage>
        <taxon>Eukaryota</taxon>
        <taxon>Metazoa</taxon>
        <taxon>Ecdysozoa</taxon>
        <taxon>Arthropoda</taxon>
        <taxon>Hexapoda</taxon>
        <taxon>Insecta</taxon>
        <taxon>Pterygota</taxon>
        <taxon>Neoptera</taxon>
        <taxon>Paraneoptera</taxon>
        <taxon>Hemiptera</taxon>
        <taxon>Sternorrhyncha</taxon>
        <taxon>Aleyrodoidea</taxon>
        <taxon>Aleyrodidae</taxon>
        <taxon>Aleyrodinae</taxon>
        <taxon>Bemisia</taxon>
    </lineage>
</organism>
<protein>
    <submittedName>
        <fullName evidence="1">Uncharacterized protein</fullName>
    </submittedName>
</protein>
<evidence type="ECO:0000313" key="2">
    <source>
        <dbReference type="Proteomes" id="UP001152759"/>
    </source>
</evidence>
<evidence type="ECO:0000313" key="1">
    <source>
        <dbReference type="EMBL" id="CAH0395231.1"/>
    </source>
</evidence>
<dbReference type="EMBL" id="OU963870">
    <property type="protein sequence ID" value="CAH0395231.1"/>
    <property type="molecule type" value="Genomic_DNA"/>
</dbReference>
<proteinExistence type="predicted"/>